<dbReference type="AlphaFoldDB" id="A0A8S4SLK3"/>
<sequence>MYVGYSMGTTSFFVTMSERPEYNDKIISFVALAPAVYLSNIKLLAITVLKTLELPARMRSQGMISLTLRSDLLDLLIRNICFQNKPEDDICMRLVYMVVGEDLEQYDKELTSVILYRAQPVSWRQLEHFGKVAITGVFTSWEDGLWGAVKPYNLSNVKVPVALLYGKNDHLTDKSQIMRLAVKLNETGMLETVRPACDWEKFNHLDFVFARQVGTLLTKPLVDYIKTLFSKYGPP</sequence>
<dbReference type="EMBL" id="CAKXAJ010026258">
    <property type="protein sequence ID" value="CAH2264651.1"/>
    <property type="molecule type" value="Genomic_DNA"/>
</dbReference>
<dbReference type="InterPro" id="IPR029058">
    <property type="entry name" value="AB_hydrolase_fold"/>
</dbReference>
<keyword evidence="1" id="KW-0812">Transmembrane</keyword>
<reference evidence="2" key="1">
    <citation type="submission" date="2022-03" db="EMBL/GenBank/DDBJ databases">
        <authorList>
            <person name="Lindestad O."/>
        </authorList>
    </citation>
    <scope>NUCLEOTIDE SEQUENCE</scope>
</reference>
<keyword evidence="1" id="KW-0472">Membrane</keyword>
<proteinExistence type="predicted"/>
<dbReference type="Proteomes" id="UP000838756">
    <property type="component" value="Unassembled WGS sequence"/>
</dbReference>
<evidence type="ECO:0000313" key="2">
    <source>
        <dbReference type="EMBL" id="CAH2264651.1"/>
    </source>
</evidence>
<keyword evidence="3" id="KW-1185">Reference proteome</keyword>
<dbReference type="SUPFAM" id="SSF53474">
    <property type="entry name" value="alpha/beta-Hydrolases"/>
    <property type="match status" value="1"/>
</dbReference>
<dbReference type="Gene3D" id="3.40.50.1820">
    <property type="entry name" value="alpha/beta hydrolase"/>
    <property type="match status" value="1"/>
</dbReference>
<gene>
    <name evidence="2" type="primary">jg6254</name>
    <name evidence="2" type="ORF">PAEG_LOCUS24660</name>
</gene>
<keyword evidence="1" id="KW-1133">Transmembrane helix</keyword>
<organism evidence="2 3">
    <name type="scientific">Pararge aegeria aegeria</name>
    <dbReference type="NCBI Taxonomy" id="348720"/>
    <lineage>
        <taxon>Eukaryota</taxon>
        <taxon>Metazoa</taxon>
        <taxon>Ecdysozoa</taxon>
        <taxon>Arthropoda</taxon>
        <taxon>Hexapoda</taxon>
        <taxon>Insecta</taxon>
        <taxon>Pterygota</taxon>
        <taxon>Neoptera</taxon>
        <taxon>Endopterygota</taxon>
        <taxon>Lepidoptera</taxon>
        <taxon>Glossata</taxon>
        <taxon>Ditrysia</taxon>
        <taxon>Papilionoidea</taxon>
        <taxon>Nymphalidae</taxon>
        <taxon>Satyrinae</taxon>
        <taxon>Satyrini</taxon>
        <taxon>Parargina</taxon>
        <taxon>Pararge</taxon>
    </lineage>
</organism>
<protein>
    <submittedName>
        <fullName evidence="2">Jg6254 protein</fullName>
    </submittedName>
</protein>
<name>A0A8S4SLK3_9NEOP</name>
<evidence type="ECO:0000256" key="1">
    <source>
        <dbReference type="SAM" id="Phobius"/>
    </source>
</evidence>
<comment type="caution">
    <text evidence="2">The sequence shown here is derived from an EMBL/GenBank/DDBJ whole genome shotgun (WGS) entry which is preliminary data.</text>
</comment>
<dbReference type="PANTHER" id="PTHR11005">
    <property type="entry name" value="LYSOSOMAL ACID LIPASE-RELATED"/>
    <property type="match status" value="1"/>
</dbReference>
<dbReference type="OrthoDB" id="9974421at2759"/>
<accession>A0A8S4SLK3</accession>
<feature type="transmembrane region" description="Helical" evidence="1">
    <location>
        <begin position="26"/>
        <end position="49"/>
    </location>
</feature>
<evidence type="ECO:0000313" key="3">
    <source>
        <dbReference type="Proteomes" id="UP000838756"/>
    </source>
</evidence>